<evidence type="ECO:0000313" key="4">
    <source>
        <dbReference type="Proteomes" id="UP000003277"/>
    </source>
</evidence>
<feature type="domain" description="Metallo-beta-lactamase" evidence="2">
    <location>
        <begin position="58"/>
        <end position="257"/>
    </location>
</feature>
<feature type="signal peptide" evidence="1">
    <location>
        <begin position="1"/>
        <end position="22"/>
    </location>
</feature>
<dbReference type="eggNOG" id="COG2333">
    <property type="taxonomic scope" value="Bacteria"/>
</dbReference>
<organism evidence="3 4">
    <name type="scientific">Dialister succinatiphilus YIT 11850</name>
    <dbReference type="NCBI Taxonomy" id="742743"/>
    <lineage>
        <taxon>Bacteria</taxon>
        <taxon>Bacillati</taxon>
        <taxon>Bacillota</taxon>
        <taxon>Negativicutes</taxon>
        <taxon>Veillonellales</taxon>
        <taxon>Veillonellaceae</taxon>
        <taxon>Dialister</taxon>
    </lineage>
</organism>
<dbReference type="STRING" id="742743.HMPREF9453_00126"/>
<reference evidence="3 4" key="1">
    <citation type="submission" date="2011-11" db="EMBL/GenBank/DDBJ databases">
        <title>The Genome Sequence of Dialister succinatiphilus YIT 11850.</title>
        <authorList>
            <consortium name="The Broad Institute Genome Sequencing Platform"/>
            <person name="Earl A."/>
            <person name="Ward D."/>
            <person name="Feldgarden M."/>
            <person name="Gevers D."/>
            <person name="Morotomi M."/>
            <person name="Young S.K."/>
            <person name="Zeng Q."/>
            <person name="Gargeya S."/>
            <person name="Fitzgerald M."/>
            <person name="Haas B."/>
            <person name="Abouelleil A."/>
            <person name="Alvarado L."/>
            <person name="Arachchi H.M."/>
            <person name="Berlin A."/>
            <person name="Brown A."/>
            <person name="Chapman S.B."/>
            <person name="Dunbar C."/>
            <person name="Gearin G."/>
            <person name="Goldberg J."/>
            <person name="Griggs A."/>
            <person name="Gujja S."/>
            <person name="Heiman D."/>
            <person name="Howarth C."/>
            <person name="Lui A."/>
            <person name="MacDonald P.J.P."/>
            <person name="Montmayeur A."/>
            <person name="Murphy C."/>
            <person name="Neiman D."/>
            <person name="Pearson M."/>
            <person name="Priest M."/>
            <person name="Roberts A."/>
            <person name="Saif S."/>
            <person name="Shea T."/>
            <person name="Sisk P."/>
            <person name="Stolte C."/>
            <person name="Sykes S."/>
            <person name="Wortman J."/>
            <person name="Nusbaum C."/>
            <person name="Birren B."/>
        </authorList>
    </citation>
    <scope>NUCLEOTIDE SEQUENCE [LARGE SCALE GENOMIC DNA]</scope>
    <source>
        <strain evidence="3 4">YIT 11850</strain>
    </source>
</reference>
<dbReference type="InterPro" id="IPR036866">
    <property type="entry name" value="RibonucZ/Hydroxyglut_hydro"/>
</dbReference>
<dbReference type="Pfam" id="PF00753">
    <property type="entry name" value="Lactamase_B"/>
    <property type="match status" value="1"/>
</dbReference>
<dbReference type="SUPFAM" id="SSF56281">
    <property type="entry name" value="Metallo-hydrolase/oxidoreductase"/>
    <property type="match status" value="1"/>
</dbReference>
<dbReference type="EMBL" id="ADLT01000001">
    <property type="protein sequence ID" value="EHO64069.1"/>
    <property type="molecule type" value="Genomic_DNA"/>
</dbReference>
<keyword evidence="1" id="KW-0732">Signal</keyword>
<gene>
    <name evidence="3" type="ORF">HMPREF9453_00126</name>
</gene>
<evidence type="ECO:0000259" key="2">
    <source>
        <dbReference type="SMART" id="SM00849"/>
    </source>
</evidence>
<dbReference type="RefSeq" id="WP_008858632.1">
    <property type="nucleotide sequence ID" value="NZ_JH591187.1"/>
</dbReference>
<evidence type="ECO:0000313" key="3">
    <source>
        <dbReference type="EMBL" id="EHO64069.1"/>
    </source>
</evidence>
<dbReference type="PROSITE" id="PS51257">
    <property type="entry name" value="PROKAR_LIPOPROTEIN"/>
    <property type="match status" value="1"/>
</dbReference>
<dbReference type="AlphaFoldDB" id="H1CXN8"/>
<dbReference type="CDD" id="cd07731">
    <property type="entry name" value="ComA-like_MBL-fold"/>
    <property type="match status" value="1"/>
</dbReference>
<dbReference type="PANTHER" id="PTHR30619">
    <property type="entry name" value="DNA INTERNALIZATION/COMPETENCE PROTEIN COMEC/REC2"/>
    <property type="match status" value="1"/>
</dbReference>
<evidence type="ECO:0000256" key="1">
    <source>
        <dbReference type="SAM" id="SignalP"/>
    </source>
</evidence>
<keyword evidence="4" id="KW-1185">Reference proteome</keyword>
<accession>H1CXN8</accession>
<sequence>MHIFQKLMKFLAVFLLSLSLTAAFSACGSSASSSASPAKASAAAKGGQLTVRMLDIGQGDAFLLEKDGKFVMIDTGDIEHRDQIVALLHKYKVKEISKIIITHPHADHLGGMNAIFKNFKVDAIYDDGMPAATGSYKNYLKQIKANKIPYHVLKAGDEVDFFDGVKYNVLGPVKVIKDQKGNSDFNNNSVVGRLTYGKFSMMFTGDAEKEEEKTILDKGGTLKSDVLKVGHHGSRTSTSPAFLKAVSPKDAFISCGQGNDYGHPHKVTLDKLEKAKVHVYRTDRNGTVTLTTDGSSYHIEKERA</sequence>
<comment type="caution">
    <text evidence="3">The sequence shown here is derived from an EMBL/GenBank/DDBJ whole genome shotgun (WGS) entry which is preliminary data.</text>
</comment>
<dbReference type="InterPro" id="IPR052159">
    <property type="entry name" value="Competence_DNA_uptake"/>
</dbReference>
<dbReference type="InterPro" id="IPR001279">
    <property type="entry name" value="Metallo-B-lactamas"/>
</dbReference>
<name>H1CXN8_9FIRM</name>
<dbReference type="PANTHER" id="PTHR30619:SF7">
    <property type="entry name" value="BETA-LACTAMASE DOMAIN PROTEIN"/>
    <property type="match status" value="1"/>
</dbReference>
<dbReference type="Gene3D" id="3.60.15.10">
    <property type="entry name" value="Ribonuclease Z/Hydroxyacylglutathione hydrolase-like"/>
    <property type="match status" value="1"/>
</dbReference>
<protein>
    <recommendedName>
        <fullName evidence="2">Metallo-beta-lactamase domain-containing protein</fullName>
    </recommendedName>
</protein>
<dbReference type="HOGENOM" id="CLU_010363_0_3_9"/>
<dbReference type="InterPro" id="IPR035681">
    <property type="entry name" value="ComA-like_MBL"/>
</dbReference>
<proteinExistence type="predicted"/>
<feature type="chain" id="PRO_5038631946" description="Metallo-beta-lactamase domain-containing protein" evidence="1">
    <location>
        <begin position="23"/>
        <end position="304"/>
    </location>
</feature>
<dbReference type="PATRIC" id="fig|742743.3.peg.136"/>
<dbReference type="SMART" id="SM00849">
    <property type="entry name" value="Lactamase_B"/>
    <property type="match status" value="1"/>
</dbReference>
<dbReference type="Proteomes" id="UP000003277">
    <property type="component" value="Unassembled WGS sequence"/>
</dbReference>